<dbReference type="Proteomes" id="UP000011135">
    <property type="component" value="Unassembled WGS sequence"/>
</dbReference>
<dbReference type="GO" id="GO:0008932">
    <property type="term" value="F:lytic endotransglycosylase activity"/>
    <property type="evidence" value="ECO:0007669"/>
    <property type="project" value="TreeGrafter"/>
</dbReference>
<dbReference type="eggNOG" id="COG1388">
    <property type="taxonomic scope" value="Bacteria"/>
</dbReference>
<feature type="signal peptide" evidence="1">
    <location>
        <begin position="1"/>
        <end position="20"/>
    </location>
</feature>
<dbReference type="Pfam" id="PF01476">
    <property type="entry name" value="LysM"/>
    <property type="match status" value="3"/>
</dbReference>
<evidence type="ECO:0000256" key="1">
    <source>
        <dbReference type="SAM" id="SignalP"/>
    </source>
</evidence>
<accession>L8JSL5</accession>
<dbReference type="AlphaFoldDB" id="L8JSL5"/>
<dbReference type="InterPro" id="IPR018392">
    <property type="entry name" value="LysM"/>
</dbReference>
<reference evidence="3 4" key="1">
    <citation type="submission" date="2012-12" db="EMBL/GenBank/DDBJ databases">
        <title>Genome assembly of Fulvivirga imtechensis AK7.</title>
        <authorList>
            <person name="Nupur N."/>
            <person name="Khatri I."/>
            <person name="Kumar R."/>
            <person name="Subramanian S."/>
            <person name="Pinnaka A."/>
        </authorList>
    </citation>
    <scope>NUCLEOTIDE SEQUENCE [LARGE SCALE GENOMIC DNA]</scope>
    <source>
        <strain evidence="3 4">AK7</strain>
    </source>
</reference>
<dbReference type="OrthoDB" id="2149800at2"/>
<sequence length="374" mass="41893">MFMRFFLTGLLFIISLHAMAGVAQADSVGVEEVNGKSYILHKVEEKETLYSLSRRYNVSIYQIIENNPPAEFGLTIGEIVRVPVVKRTQIAKNDTSSPSYVSVEEKIHVVKPKETVFSISRMYNVSIEDLKRWNNLTDNLLEIDQKLIVKEKIEKSNTDPVKAPVSRGGKTHIVASGETLYAISRKYNITIDELRSWNELIGNEIGIGQELIVGREESPTIFESASLKEPVDTTSDPKLTEPVSKNDVIKTSEEPVTRPLAEQGNNTRPVVGEKAITIERGSTTFEEVEESGLAELIDGSENTRKYLALHRTAKIGTIMRVRNEMNDQEVFVRVLGRLPDTGVNKNVLIKVSKSAYDRLGAIDPRFRVSVSYIP</sequence>
<dbReference type="STRING" id="1237149.C900_02210"/>
<dbReference type="EMBL" id="AMZN01000032">
    <property type="protein sequence ID" value="ELR71835.1"/>
    <property type="molecule type" value="Genomic_DNA"/>
</dbReference>
<keyword evidence="1" id="KW-0732">Signal</keyword>
<dbReference type="Gene3D" id="3.10.350.10">
    <property type="entry name" value="LysM domain"/>
    <property type="match status" value="3"/>
</dbReference>
<evidence type="ECO:0000313" key="4">
    <source>
        <dbReference type="Proteomes" id="UP000011135"/>
    </source>
</evidence>
<feature type="domain" description="LysM" evidence="2">
    <location>
        <begin position="106"/>
        <end position="149"/>
    </location>
</feature>
<gene>
    <name evidence="3" type="ORF">C900_02210</name>
</gene>
<evidence type="ECO:0000259" key="2">
    <source>
        <dbReference type="PROSITE" id="PS51782"/>
    </source>
</evidence>
<feature type="domain" description="LysM" evidence="2">
    <location>
        <begin position="170"/>
        <end position="213"/>
    </location>
</feature>
<dbReference type="CDD" id="cd00118">
    <property type="entry name" value="LysM"/>
    <property type="match status" value="3"/>
</dbReference>
<comment type="caution">
    <text evidence="3">The sequence shown here is derived from an EMBL/GenBank/DDBJ whole genome shotgun (WGS) entry which is preliminary data.</text>
</comment>
<dbReference type="InterPro" id="IPR036779">
    <property type="entry name" value="LysM_dom_sf"/>
</dbReference>
<dbReference type="PANTHER" id="PTHR33734:SF22">
    <property type="entry name" value="MEMBRANE-BOUND LYTIC MUREIN TRANSGLYCOSYLASE D"/>
    <property type="match status" value="1"/>
</dbReference>
<protein>
    <submittedName>
        <fullName evidence="3">N-acetylmuramoyl-L-alanine amidase, family 4</fullName>
    </submittedName>
</protein>
<dbReference type="InterPro" id="IPR036908">
    <property type="entry name" value="RlpA-like_sf"/>
</dbReference>
<dbReference type="PANTHER" id="PTHR33734">
    <property type="entry name" value="LYSM DOMAIN-CONTAINING GPI-ANCHORED PROTEIN 2"/>
    <property type="match status" value="1"/>
</dbReference>
<dbReference type="SUPFAM" id="SSF54106">
    <property type="entry name" value="LysM domain"/>
    <property type="match status" value="3"/>
</dbReference>
<evidence type="ECO:0000313" key="3">
    <source>
        <dbReference type="EMBL" id="ELR71835.1"/>
    </source>
</evidence>
<proteinExistence type="predicted"/>
<feature type="chain" id="PRO_5003994182" evidence="1">
    <location>
        <begin position="21"/>
        <end position="374"/>
    </location>
</feature>
<dbReference type="PROSITE" id="PS51782">
    <property type="entry name" value="LYSM"/>
    <property type="match status" value="2"/>
</dbReference>
<dbReference type="SMART" id="SM00257">
    <property type="entry name" value="LysM"/>
    <property type="match status" value="3"/>
</dbReference>
<dbReference type="Gene3D" id="2.40.40.10">
    <property type="entry name" value="RlpA-like domain"/>
    <property type="match status" value="1"/>
</dbReference>
<organism evidence="3 4">
    <name type="scientific">Fulvivirga imtechensis AK7</name>
    <dbReference type="NCBI Taxonomy" id="1237149"/>
    <lineage>
        <taxon>Bacteria</taxon>
        <taxon>Pseudomonadati</taxon>
        <taxon>Bacteroidota</taxon>
        <taxon>Cytophagia</taxon>
        <taxon>Cytophagales</taxon>
        <taxon>Fulvivirgaceae</taxon>
        <taxon>Fulvivirga</taxon>
    </lineage>
</organism>
<name>L8JSL5_9BACT</name>
<keyword evidence="4" id="KW-1185">Reference proteome</keyword>